<dbReference type="AlphaFoldDB" id="A0A6V7PVA4"/>
<feature type="compositionally biased region" description="Pro residues" evidence="4">
    <location>
        <begin position="180"/>
        <end position="194"/>
    </location>
</feature>
<dbReference type="InterPro" id="IPR001245">
    <property type="entry name" value="Ser-Thr/Tyr_kinase_cat_dom"/>
</dbReference>
<gene>
    <name evidence="6" type="ORF">CB5_LOCUS17912</name>
</gene>
<dbReference type="EMBL" id="LR862152">
    <property type="protein sequence ID" value="CAD1834701.1"/>
    <property type="molecule type" value="Genomic_DNA"/>
</dbReference>
<evidence type="ECO:0000256" key="2">
    <source>
        <dbReference type="ARBA" id="ARBA00022840"/>
    </source>
</evidence>
<evidence type="ECO:0000259" key="5">
    <source>
        <dbReference type="PROSITE" id="PS50011"/>
    </source>
</evidence>
<dbReference type="InterPro" id="IPR011009">
    <property type="entry name" value="Kinase-like_dom_sf"/>
</dbReference>
<dbReference type="GO" id="GO:0004672">
    <property type="term" value="F:protein kinase activity"/>
    <property type="evidence" value="ECO:0007669"/>
    <property type="project" value="InterPro"/>
</dbReference>
<organism evidence="6">
    <name type="scientific">Ananas comosus var. bracteatus</name>
    <name type="common">red pineapple</name>
    <dbReference type="NCBI Taxonomy" id="296719"/>
    <lineage>
        <taxon>Eukaryota</taxon>
        <taxon>Viridiplantae</taxon>
        <taxon>Streptophyta</taxon>
        <taxon>Embryophyta</taxon>
        <taxon>Tracheophyta</taxon>
        <taxon>Spermatophyta</taxon>
        <taxon>Magnoliopsida</taxon>
        <taxon>Liliopsida</taxon>
        <taxon>Poales</taxon>
        <taxon>Bromeliaceae</taxon>
        <taxon>Bromelioideae</taxon>
        <taxon>Ananas</taxon>
    </lineage>
</organism>
<feature type="binding site" evidence="3">
    <location>
        <position position="102"/>
    </location>
    <ligand>
        <name>ATP</name>
        <dbReference type="ChEBI" id="CHEBI:30616"/>
    </ligand>
</feature>
<accession>A0A6V7PVA4</accession>
<evidence type="ECO:0000256" key="4">
    <source>
        <dbReference type="SAM" id="MobiDB-lite"/>
    </source>
</evidence>
<reference evidence="6" key="1">
    <citation type="submission" date="2020-07" db="EMBL/GenBank/DDBJ databases">
        <authorList>
            <person name="Lin J."/>
        </authorList>
    </citation>
    <scope>NUCLEOTIDE SEQUENCE</scope>
</reference>
<dbReference type="SUPFAM" id="SSF56112">
    <property type="entry name" value="Protein kinase-like (PK-like)"/>
    <property type="match status" value="1"/>
</dbReference>
<dbReference type="InterPro" id="IPR017441">
    <property type="entry name" value="Protein_kinase_ATP_BS"/>
</dbReference>
<keyword evidence="1 3" id="KW-0547">Nucleotide-binding</keyword>
<name>A0A6V7PVA4_ANACO</name>
<dbReference type="InterPro" id="IPR000719">
    <property type="entry name" value="Prot_kinase_dom"/>
</dbReference>
<feature type="domain" description="Protein kinase" evidence="5">
    <location>
        <begin position="74"/>
        <end position="213"/>
    </location>
</feature>
<dbReference type="PROSITE" id="PS50011">
    <property type="entry name" value="PROTEIN_KINASE_DOM"/>
    <property type="match status" value="1"/>
</dbReference>
<feature type="region of interest" description="Disordered" evidence="4">
    <location>
        <begin position="160"/>
        <end position="213"/>
    </location>
</feature>
<dbReference type="PROSITE" id="PS00107">
    <property type="entry name" value="PROTEIN_KINASE_ATP"/>
    <property type="match status" value="1"/>
</dbReference>
<proteinExistence type="predicted"/>
<evidence type="ECO:0000256" key="3">
    <source>
        <dbReference type="PROSITE-ProRule" id="PRU10141"/>
    </source>
</evidence>
<dbReference type="Gene3D" id="3.30.200.20">
    <property type="entry name" value="Phosphorylase Kinase, domain 1"/>
    <property type="match status" value="1"/>
</dbReference>
<evidence type="ECO:0000313" key="6">
    <source>
        <dbReference type="EMBL" id="CAD1834701.1"/>
    </source>
</evidence>
<protein>
    <recommendedName>
        <fullName evidence="5">Protein kinase domain-containing protein</fullName>
    </recommendedName>
</protein>
<dbReference type="GO" id="GO:0005524">
    <property type="term" value="F:ATP binding"/>
    <property type="evidence" value="ECO:0007669"/>
    <property type="project" value="UniProtKB-UniRule"/>
</dbReference>
<evidence type="ECO:0000256" key="1">
    <source>
        <dbReference type="ARBA" id="ARBA00022741"/>
    </source>
</evidence>
<keyword evidence="2 3" id="KW-0067">ATP-binding</keyword>
<dbReference type="PANTHER" id="PTHR46008">
    <property type="entry name" value="LEAF RUST 10 DISEASE-RESISTANCE LOCUS RECEPTOR-LIKE PROTEIN KINASE-LIKE 1.4"/>
    <property type="match status" value="1"/>
</dbReference>
<dbReference type="Pfam" id="PF07714">
    <property type="entry name" value="PK_Tyr_Ser-Thr"/>
    <property type="match status" value="1"/>
</dbReference>
<dbReference type="PANTHER" id="PTHR46008:SF2">
    <property type="entry name" value="LEAF RUST 10 DISEASE-RESISTANCE LOCUS RECEPTOR-LIKE PROTEIN KINASE-LIKE 1.4"/>
    <property type="match status" value="1"/>
</dbReference>
<feature type="compositionally biased region" description="Low complexity" evidence="4">
    <location>
        <begin position="195"/>
        <end position="206"/>
    </location>
</feature>
<sequence>MHMFMYSHFLKHVNLGTHIVRKRSSSKQGLLSSNRLISNLPFEPQHYIDPELCSTNYQTHIFSYAELHEATDGFSSSQELGAGGFGTVYKGQLRDGRTVAVKRLYEANCRQAEQFMNEINILSHLRHQNLVSLYGCTSRSCRQLLLVYEFMPNGTVADHLHGPGRASGDSRGLSECGSPSRPPTPSPISTPSPRPSSTATSKPRTSFSTPTST</sequence>
<dbReference type="FunFam" id="3.30.200.20:FF:000162">
    <property type="entry name" value="Adenine nucleotide alpha hydrolase-like domain kinase"/>
    <property type="match status" value="1"/>
</dbReference>